<sequence length="306" mass="33949">MTMQAERTRDAAPVVTDAEVQLFLRDGFVLPERGLPPEDTAAMVAACEEVFCTNANWQNLLRMPHIPKRPDQDEGVQGGEHLFKFAIHPMIIEAARRLVGDNIIMWGGEIFAKPPGVGKATPWHQDCYNPAVKPGPGRARARSAMIWIAIDNCDEENGCLRFIPGSGGNGLVEHIRDDKSDALLSFEADTHDFDVNSSVPAIRRPGQYSAHDLYCVHGAQPNNSSRRRAGLTFHYMNSEDAYDRSFGDAVASGQGRKPAPLASRPIWLVLGENKNPINDFRRGHQNLEDLDEQADAMLQQLNKQRS</sequence>
<dbReference type="PANTHER" id="PTHR20883:SF48">
    <property type="entry name" value="ECTOINE DIOXYGENASE"/>
    <property type="match status" value="1"/>
</dbReference>
<dbReference type="AlphaFoldDB" id="A0A6I6MIS5"/>
<dbReference type="EMBL" id="CP047045">
    <property type="protein sequence ID" value="QGZ93681.1"/>
    <property type="molecule type" value="Genomic_DNA"/>
</dbReference>
<dbReference type="InterPro" id="IPR008775">
    <property type="entry name" value="Phytyl_CoA_dOase-like"/>
</dbReference>
<dbReference type="KEGG" id="tsv:DSM104635_00493"/>
<gene>
    <name evidence="2" type="ORF">DSM104635_00493</name>
</gene>
<organism evidence="2 3">
    <name type="scientific">Terricaulis silvestris</name>
    <dbReference type="NCBI Taxonomy" id="2686094"/>
    <lineage>
        <taxon>Bacteria</taxon>
        <taxon>Pseudomonadati</taxon>
        <taxon>Pseudomonadota</taxon>
        <taxon>Alphaproteobacteria</taxon>
        <taxon>Caulobacterales</taxon>
        <taxon>Caulobacteraceae</taxon>
        <taxon>Terricaulis</taxon>
    </lineage>
</organism>
<dbReference type="Gene3D" id="2.60.120.620">
    <property type="entry name" value="q2cbj1_9rhob like domain"/>
    <property type="match status" value="1"/>
</dbReference>
<reference evidence="3" key="1">
    <citation type="submission" date="2019-12" db="EMBL/GenBank/DDBJ databases">
        <title>Complete genome of Terracaulis silvestris 0127_4.</title>
        <authorList>
            <person name="Vieira S."/>
            <person name="Riedel T."/>
            <person name="Sproer C."/>
            <person name="Pascual J."/>
            <person name="Boedeker C."/>
            <person name="Overmann J."/>
        </authorList>
    </citation>
    <scope>NUCLEOTIDE SEQUENCE [LARGE SCALE GENOMIC DNA]</scope>
    <source>
        <strain evidence="3">0127_4</strain>
    </source>
</reference>
<dbReference type="SUPFAM" id="SSF51197">
    <property type="entry name" value="Clavaminate synthase-like"/>
    <property type="match status" value="1"/>
</dbReference>
<dbReference type="GO" id="GO:0016706">
    <property type="term" value="F:2-oxoglutarate-dependent dioxygenase activity"/>
    <property type="evidence" value="ECO:0007669"/>
    <property type="project" value="UniProtKB-ARBA"/>
</dbReference>
<evidence type="ECO:0000313" key="3">
    <source>
        <dbReference type="Proteomes" id="UP000431269"/>
    </source>
</evidence>
<evidence type="ECO:0000256" key="1">
    <source>
        <dbReference type="ARBA" id="ARBA00001954"/>
    </source>
</evidence>
<dbReference type="RefSeq" id="WP_158764680.1">
    <property type="nucleotide sequence ID" value="NZ_CP047045.1"/>
</dbReference>
<dbReference type="Pfam" id="PF05721">
    <property type="entry name" value="PhyH"/>
    <property type="match status" value="1"/>
</dbReference>
<proteinExistence type="predicted"/>
<dbReference type="Proteomes" id="UP000431269">
    <property type="component" value="Chromosome"/>
</dbReference>
<accession>A0A6I6MIS5</accession>
<protein>
    <submittedName>
        <fullName evidence="2">Chlorinating enzyme</fullName>
    </submittedName>
</protein>
<name>A0A6I6MIS5_9CAUL</name>
<evidence type="ECO:0000313" key="2">
    <source>
        <dbReference type="EMBL" id="QGZ93681.1"/>
    </source>
</evidence>
<dbReference type="PANTHER" id="PTHR20883">
    <property type="entry name" value="PHYTANOYL-COA DIOXYGENASE DOMAIN CONTAINING 1"/>
    <property type="match status" value="1"/>
</dbReference>
<comment type="cofactor">
    <cofactor evidence="1">
        <name>Fe(2+)</name>
        <dbReference type="ChEBI" id="CHEBI:29033"/>
    </cofactor>
</comment>
<keyword evidence="3" id="KW-1185">Reference proteome</keyword>
<dbReference type="GO" id="GO:0005506">
    <property type="term" value="F:iron ion binding"/>
    <property type="evidence" value="ECO:0007669"/>
    <property type="project" value="UniProtKB-ARBA"/>
</dbReference>